<comment type="function">
    <text evidence="5">An accessory protein needed during the final step in the assembly of 30S ribosomal subunit, possibly for assembly of the head region. Essential for efficient processing of 16S rRNA. May be needed both before and after RbfA during the maturation of 16S rRNA. It has affinity for free ribosomal 30S subunits but not for 70S ribosomes.</text>
</comment>
<keyword evidence="4 5" id="KW-0143">Chaperone</keyword>
<proteinExistence type="inferred from homology"/>
<dbReference type="GO" id="GO:0043022">
    <property type="term" value="F:ribosome binding"/>
    <property type="evidence" value="ECO:0007669"/>
    <property type="project" value="InterPro"/>
</dbReference>
<dbReference type="InterPro" id="IPR011033">
    <property type="entry name" value="PRC_barrel-like_sf"/>
</dbReference>
<evidence type="ECO:0000313" key="9">
    <source>
        <dbReference type="Proteomes" id="UP000199584"/>
    </source>
</evidence>
<evidence type="ECO:0000259" key="6">
    <source>
        <dbReference type="Pfam" id="PF01782"/>
    </source>
</evidence>
<name>A0A1I6D6E6_9FIRM</name>
<dbReference type="Proteomes" id="UP000199584">
    <property type="component" value="Unassembled WGS sequence"/>
</dbReference>
<evidence type="ECO:0000313" key="8">
    <source>
        <dbReference type="EMBL" id="SFR01028.1"/>
    </source>
</evidence>
<dbReference type="GO" id="GO:0005840">
    <property type="term" value="C:ribosome"/>
    <property type="evidence" value="ECO:0007669"/>
    <property type="project" value="InterPro"/>
</dbReference>
<dbReference type="GO" id="GO:0006364">
    <property type="term" value="P:rRNA processing"/>
    <property type="evidence" value="ECO:0007669"/>
    <property type="project" value="UniProtKB-UniRule"/>
</dbReference>
<accession>A0A1I6D6E6</accession>
<keyword evidence="1 5" id="KW-0963">Cytoplasm</keyword>
<dbReference type="InterPro" id="IPR056792">
    <property type="entry name" value="PRC_RimM"/>
</dbReference>
<dbReference type="SUPFAM" id="SSF50447">
    <property type="entry name" value="Translation proteins"/>
    <property type="match status" value="1"/>
</dbReference>
<dbReference type="STRING" id="39060.SAMN05660706_10648"/>
<feature type="domain" description="Ribosome maturation factor RimM PRC barrel" evidence="7">
    <location>
        <begin position="113"/>
        <end position="180"/>
    </location>
</feature>
<dbReference type="GO" id="GO:0005737">
    <property type="term" value="C:cytoplasm"/>
    <property type="evidence" value="ECO:0007669"/>
    <property type="project" value="UniProtKB-SubCell"/>
</dbReference>
<dbReference type="Pfam" id="PF01782">
    <property type="entry name" value="RimM"/>
    <property type="match status" value="1"/>
</dbReference>
<evidence type="ECO:0000256" key="5">
    <source>
        <dbReference type="HAMAP-Rule" id="MF_00014"/>
    </source>
</evidence>
<keyword evidence="2 5" id="KW-0690">Ribosome biogenesis</keyword>
<dbReference type="SUPFAM" id="SSF50346">
    <property type="entry name" value="PRC-barrel domain"/>
    <property type="match status" value="1"/>
</dbReference>
<dbReference type="GO" id="GO:0042274">
    <property type="term" value="P:ribosomal small subunit biogenesis"/>
    <property type="evidence" value="ECO:0007669"/>
    <property type="project" value="UniProtKB-UniRule"/>
</dbReference>
<keyword evidence="9" id="KW-1185">Reference proteome</keyword>
<evidence type="ECO:0000256" key="3">
    <source>
        <dbReference type="ARBA" id="ARBA00022552"/>
    </source>
</evidence>
<comment type="domain">
    <text evidence="5">The PRC barrel domain binds ribosomal protein uS19.</text>
</comment>
<dbReference type="HAMAP" id="MF_00014">
    <property type="entry name" value="Ribosome_mat_RimM"/>
    <property type="match status" value="1"/>
</dbReference>
<comment type="similarity">
    <text evidence="5">Belongs to the RimM family.</text>
</comment>
<dbReference type="PANTHER" id="PTHR33692:SF1">
    <property type="entry name" value="RIBOSOME MATURATION FACTOR RIMM"/>
    <property type="match status" value="1"/>
</dbReference>
<comment type="subcellular location">
    <subcellularLocation>
        <location evidence="5">Cytoplasm</location>
    </subcellularLocation>
</comment>
<protein>
    <recommendedName>
        <fullName evidence="5">Ribosome maturation factor RimM</fullName>
    </recommendedName>
</protein>
<keyword evidence="3 5" id="KW-0698">rRNA processing</keyword>
<gene>
    <name evidence="5" type="primary">rimM</name>
    <name evidence="8" type="ORF">SAMN05660706_10648</name>
</gene>
<comment type="subunit">
    <text evidence="5">Binds ribosomal protein uS19.</text>
</comment>
<dbReference type="InterPro" id="IPR009000">
    <property type="entry name" value="Transl_B-barrel_sf"/>
</dbReference>
<dbReference type="Gene3D" id="2.40.30.60">
    <property type="entry name" value="RimM"/>
    <property type="match status" value="1"/>
</dbReference>
<evidence type="ECO:0000259" key="7">
    <source>
        <dbReference type="Pfam" id="PF24986"/>
    </source>
</evidence>
<evidence type="ECO:0000256" key="1">
    <source>
        <dbReference type="ARBA" id="ARBA00022490"/>
    </source>
</evidence>
<dbReference type="InterPro" id="IPR036976">
    <property type="entry name" value="RimM_N_sf"/>
</dbReference>
<dbReference type="InterPro" id="IPR011961">
    <property type="entry name" value="RimM"/>
</dbReference>
<dbReference type="EMBL" id="FOYM01000006">
    <property type="protein sequence ID" value="SFR01028.1"/>
    <property type="molecule type" value="Genomic_DNA"/>
</dbReference>
<dbReference type="Pfam" id="PF24986">
    <property type="entry name" value="PRC_RimM"/>
    <property type="match status" value="1"/>
</dbReference>
<dbReference type="NCBIfam" id="TIGR02273">
    <property type="entry name" value="16S_RimM"/>
    <property type="match status" value="1"/>
</dbReference>
<organism evidence="8 9">
    <name type="scientific">Desulfoscipio geothermicus DSM 3669</name>
    <dbReference type="NCBI Taxonomy" id="1121426"/>
    <lineage>
        <taxon>Bacteria</taxon>
        <taxon>Bacillati</taxon>
        <taxon>Bacillota</taxon>
        <taxon>Clostridia</taxon>
        <taxon>Eubacteriales</taxon>
        <taxon>Desulfallaceae</taxon>
        <taxon>Desulfoscipio</taxon>
    </lineage>
</organism>
<dbReference type="AlphaFoldDB" id="A0A1I6D6E6"/>
<dbReference type="Gene3D" id="2.30.30.240">
    <property type="entry name" value="PRC-barrel domain"/>
    <property type="match status" value="1"/>
</dbReference>
<evidence type="ECO:0000256" key="4">
    <source>
        <dbReference type="ARBA" id="ARBA00023186"/>
    </source>
</evidence>
<evidence type="ECO:0000256" key="2">
    <source>
        <dbReference type="ARBA" id="ARBA00022517"/>
    </source>
</evidence>
<dbReference type="InterPro" id="IPR002676">
    <property type="entry name" value="RimM_N"/>
</dbReference>
<reference evidence="9" key="1">
    <citation type="submission" date="2016-10" db="EMBL/GenBank/DDBJ databases">
        <authorList>
            <person name="Varghese N."/>
            <person name="Submissions S."/>
        </authorList>
    </citation>
    <scope>NUCLEOTIDE SEQUENCE [LARGE SCALE GENOMIC DNA]</scope>
    <source>
        <strain evidence="9">DSM 3669</strain>
    </source>
</reference>
<dbReference type="PANTHER" id="PTHR33692">
    <property type="entry name" value="RIBOSOME MATURATION FACTOR RIMM"/>
    <property type="match status" value="1"/>
</dbReference>
<feature type="domain" description="RimM N-terminal" evidence="6">
    <location>
        <begin position="20"/>
        <end position="100"/>
    </location>
</feature>
<sequence length="184" mass="20638">MDLPEGVGLLTEEANKFIAIGKIVNTQGNRGEVRVIPLTDFPERFADTERVYLQQGGRFEIRLVEKTYQHKKFIIVKFAGVNDMNAGEALKGALVMIPREELMPLPEDTFYIFDIVGLEVVTTEGRSLGHVKEVLQTGANDVYVVEGNTRRPLLIPALKKVVLRVDTAEKRMTVELPEGLEETQ</sequence>